<dbReference type="EMBL" id="BRXU01000046">
    <property type="protein sequence ID" value="GLC61469.1"/>
    <property type="molecule type" value="Genomic_DNA"/>
</dbReference>
<feature type="region of interest" description="Disordered" evidence="1">
    <location>
        <begin position="75"/>
        <end position="151"/>
    </location>
</feature>
<organism evidence="2 3">
    <name type="scientific">Pleodorina starrii</name>
    <dbReference type="NCBI Taxonomy" id="330485"/>
    <lineage>
        <taxon>Eukaryota</taxon>
        <taxon>Viridiplantae</taxon>
        <taxon>Chlorophyta</taxon>
        <taxon>core chlorophytes</taxon>
        <taxon>Chlorophyceae</taxon>
        <taxon>CS clade</taxon>
        <taxon>Chlamydomonadales</taxon>
        <taxon>Volvocaceae</taxon>
        <taxon>Pleodorina</taxon>
    </lineage>
</organism>
<sequence length="151" mass="16361">MQLPQLDVSLHDRRPSGDHVRPELIPQRTSLEWPAVVAEQLAEVQVRAGLSRLSPEWRENSRKPCICRNKILSCKGAQSTRTSSSTSGQRKPPPRNALSSGSTAIEVQGRQAEEAAPEGNDIPESQLNRSPRESSPNGSTSSKLSSGVEGL</sequence>
<proteinExistence type="predicted"/>
<keyword evidence="3" id="KW-1185">Reference proteome</keyword>
<evidence type="ECO:0000313" key="3">
    <source>
        <dbReference type="Proteomes" id="UP001165080"/>
    </source>
</evidence>
<feature type="region of interest" description="Disordered" evidence="1">
    <location>
        <begin position="1"/>
        <end position="27"/>
    </location>
</feature>
<feature type="compositionally biased region" description="Basic and acidic residues" evidence="1">
    <location>
        <begin position="9"/>
        <end position="22"/>
    </location>
</feature>
<dbReference type="Proteomes" id="UP001165080">
    <property type="component" value="Unassembled WGS sequence"/>
</dbReference>
<reference evidence="2 3" key="1">
    <citation type="journal article" date="2023" name="Commun. Biol.">
        <title>Reorganization of the ancestral sex-determining regions during the evolution of trioecy in Pleodorina starrii.</title>
        <authorList>
            <person name="Takahashi K."/>
            <person name="Suzuki S."/>
            <person name="Kawai-Toyooka H."/>
            <person name="Yamamoto K."/>
            <person name="Hamaji T."/>
            <person name="Ootsuki R."/>
            <person name="Yamaguchi H."/>
            <person name="Kawachi M."/>
            <person name="Higashiyama T."/>
            <person name="Nozaki H."/>
        </authorList>
    </citation>
    <scope>NUCLEOTIDE SEQUENCE [LARGE SCALE GENOMIC DNA]</scope>
    <source>
        <strain evidence="2 3">NIES-4479</strain>
    </source>
</reference>
<accession>A0A9W6F9L7</accession>
<evidence type="ECO:0000256" key="1">
    <source>
        <dbReference type="SAM" id="MobiDB-lite"/>
    </source>
</evidence>
<name>A0A9W6F9L7_9CHLO</name>
<feature type="compositionally biased region" description="Polar residues" evidence="1">
    <location>
        <begin position="123"/>
        <end position="145"/>
    </location>
</feature>
<dbReference type="AlphaFoldDB" id="A0A9W6F9L7"/>
<evidence type="ECO:0000313" key="2">
    <source>
        <dbReference type="EMBL" id="GLC61469.1"/>
    </source>
</evidence>
<gene>
    <name evidence="2" type="primary">PLEST007757</name>
    <name evidence="2" type="ORF">PLESTB_001759600</name>
</gene>
<comment type="caution">
    <text evidence="2">The sequence shown here is derived from an EMBL/GenBank/DDBJ whole genome shotgun (WGS) entry which is preliminary data.</text>
</comment>
<protein>
    <submittedName>
        <fullName evidence="2">Uncharacterized protein</fullName>
    </submittedName>
</protein>